<sequence>MQEALRKRKQNRKRIKKLSLQNQTDYNLKLKYNKFKKEDKKFKANILALLFLSFIVMGFITIKNYIKLNNTRNEYNSLQSQYTSYQLTRDRLNKNLEDTVDLKEIQRYAIEELGMVYENKNNIVYLDIDR</sequence>
<gene>
    <name evidence="3" type="ORF">FYJ26_07410</name>
</gene>
<evidence type="ECO:0000256" key="2">
    <source>
        <dbReference type="SAM" id="Phobius"/>
    </source>
</evidence>
<comment type="caution">
    <text evidence="3">The sequence shown here is derived from an EMBL/GenBank/DDBJ whole genome shotgun (WGS) entry which is preliminary data.</text>
</comment>
<reference evidence="3 4" key="1">
    <citation type="submission" date="2019-08" db="EMBL/GenBank/DDBJ databases">
        <title>In-depth cultivation of the pig gut microbiome towards novel bacterial diversity and tailored functional studies.</title>
        <authorList>
            <person name="Wylensek D."/>
            <person name="Hitch T.C.A."/>
            <person name="Clavel T."/>
        </authorList>
    </citation>
    <scope>NUCLEOTIDE SEQUENCE [LARGE SCALE GENOMIC DNA]</scope>
    <source>
        <strain evidence="3 4">WCA-380-WT-2B</strain>
    </source>
</reference>
<proteinExistence type="predicted"/>
<name>A0A6N7VWJ9_9FIRM</name>
<dbReference type="EMBL" id="VULQ01000008">
    <property type="protein sequence ID" value="MSS78227.1"/>
    <property type="molecule type" value="Genomic_DNA"/>
</dbReference>
<evidence type="ECO:0000313" key="3">
    <source>
        <dbReference type="EMBL" id="MSS78227.1"/>
    </source>
</evidence>
<keyword evidence="4" id="KW-1185">Reference proteome</keyword>
<keyword evidence="1" id="KW-0175">Coiled coil</keyword>
<accession>A0A6N7VWJ9</accession>
<keyword evidence="2" id="KW-0812">Transmembrane</keyword>
<protein>
    <submittedName>
        <fullName evidence="3">Septum formation initiator</fullName>
    </submittedName>
</protein>
<evidence type="ECO:0000256" key="1">
    <source>
        <dbReference type="SAM" id="Coils"/>
    </source>
</evidence>
<feature type="coiled-coil region" evidence="1">
    <location>
        <begin position="68"/>
        <end position="95"/>
    </location>
</feature>
<feature type="transmembrane region" description="Helical" evidence="2">
    <location>
        <begin position="44"/>
        <end position="62"/>
    </location>
</feature>
<dbReference type="AlphaFoldDB" id="A0A6N7VWJ9"/>
<organism evidence="3 4">
    <name type="scientific">Anaerococcus porci</name>
    <dbReference type="NCBI Taxonomy" id="2652269"/>
    <lineage>
        <taxon>Bacteria</taxon>
        <taxon>Bacillati</taxon>
        <taxon>Bacillota</taxon>
        <taxon>Tissierellia</taxon>
        <taxon>Tissierellales</taxon>
        <taxon>Peptoniphilaceae</taxon>
        <taxon>Anaerococcus</taxon>
    </lineage>
</organism>
<dbReference type="RefSeq" id="WP_154541127.1">
    <property type="nucleotide sequence ID" value="NZ_JAXDSU010000005.1"/>
</dbReference>
<keyword evidence="2" id="KW-0472">Membrane</keyword>
<dbReference type="Proteomes" id="UP000441925">
    <property type="component" value="Unassembled WGS sequence"/>
</dbReference>
<evidence type="ECO:0000313" key="4">
    <source>
        <dbReference type="Proteomes" id="UP000441925"/>
    </source>
</evidence>
<keyword evidence="2" id="KW-1133">Transmembrane helix</keyword>